<sequence length="141" mass="15651">MGKLRTINLTPADRQALDLAFRTGSSHAIRQRCQIVLLKSEGRSSKEVASIVKQHYVSVNAWLTRYEQAGLDGLLTKPGRGRKPLLDKQTDAALVKKAVQAERQRLSQAKAQIESQTGRLMSLKTLQRFLKNLKAPTDVSG</sequence>
<organism evidence="2 3">
    <name type="scientific">Spirosoma terrae</name>
    <dbReference type="NCBI Taxonomy" id="1968276"/>
    <lineage>
        <taxon>Bacteria</taxon>
        <taxon>Pseudomonadati</taxon>
        <taxon>Bacteroidota</taxon>
        <taxon>Cytophagia</taxon>
        <taxon>Cytophagales</taxon>
        <taxon>Cytophagaceae</taxon>
        <taxon>Spirosoma</taxon>
    </lineage>
</organism>
<accession>A0A6L9LG61</accession>
<dbReference type="Proteomes" id="UP000474175">
    <property type="component" value="Unassembled WGS sequence"/>
</dbReference>
<dbReference type="RefSeq" id="WP_163953028.1">
    <property type="nucleotide sequence ID" value="NZ_JAAFZH010000011.1"/>
</dbReference>
<comment type="caution">
    <text evidence="2">The sequence shown here is derived from an EMBL/GenBank/DDBJ whole genome shotgun (WGS) entry which is preliminary data.</text>
</comment>
<dbReference type="Pfam" id="PF13565">
    <property type="entry name" value="HTH_32"/>
    <property type="match status" value="1"/>
</dbReference>
<reference evidence="2 3" key="1">
    <citation type="submission" date="2020-02" db="EMBL/GenBank/DDBJ databases">
        <title>Draft genome sequence of two Spirosoma agri KCTC 52727 and Spirosoma terrae KCTC 52035.</title>
        <authorList>
            <person name="Rojas J."/>
            <person name="Ambika Manirajan B."/>
            <person name="Suarez C."/>
            <person name="Ratering S."/>
            <person name="Schnell S."/>
        </authorList>
    </citation>
    <scope>NUCLEOTIDE SEQUENCE [LARGE SCALE GENOMIC DNA]</scope>
    <source>
        <strain evidence="2 3">KCTC 52035</strain>
    </source>
</reference>
<feature type="coiled-coil region" evidence="1">
    <location>
        <begin position="92"/>
        <end position="119"/>
    </location>
</feature>
<dbReference type="AlphaFoldDB" id="A0A6L9LG61"/>
<gene>
    <name evidence="2" type="ORF">GK108_21725</name>
</gene>
<dbReference type="InterPro" id="IPR009057">
    <property type="entry name" value="Homeodomain-like_sf"/>
</dbReference>
<protein>
    <submittedName>
        <fullName evidence="2">Helix-turn-helix domain containing protein</fullName>
    </submittedName>
</protein>
<proteinExistence type="predicted"/>
<dbReference type="EMBL" id="JAAFZH010000011">
    <property type="protein sequence ID" value="NDU97518.1"/>
    <property type="molecule type" value="Genomic_DNA"/>
</dbReference>
<keyword evidence="1" id="KW-0175">Coiled coil</keyword>
<evidence type="ECO:0000313" key="3">
    <source>
        <dbReference type="Proteomes" id="UP000474175"/>
    </source>
</evidence>
<evidence type="ECO:0000256" key="1">
    <source>
        <dbReference type="SAM" id="Coils"/>
    </source>
</evidence>
<evidence type="ECO:0000313" key="2">
    <source>
        <dbReference type="EMBL" id="NDU97518.1"/>
    </source>
</evidence>
<keyword evidence="3" id="KW-1185">Reference proteome</keyword>
<name>A0A6L9LG61_9BACT</name>
<dbReference type="SUPFAM" id="SSF46689">
    <property type="entry name" value="Homeodomain-like"/>
    <property type="match status" value="1"/>
</dbReference>